<evidence type="ECO:0000313" key="3">
    <source>
        <dbReference type="EMBL" id="RDC61343.1"/>
    </source>
</evidence>
<feature type="transmembrane region" description="Helical" evidence="1">
    <location>
        <begin position="38"/>
        <end position="57"/>
    </location>
</feature>
<dbReference type="GO" id="GO:0051301">
    <property type="term" value="P:cell division"/>
    <property type="evidence" value="ECO:0007669"/>
    <property type="project" value="InterPro"/>
</dbReference>
<dbReference type="OrthoDB" id="8478373at2"/>
<name>A0A369Q8X0_9SPHN</name>
<dbReference type="PANTHER" id="PTHR47755:SF1">
    <property type="entry name" value="CELL DIVISION PROTEIN FTSX"/>
    <property type="match status" value="1"/>
</dbReference>
<gene>
    <name evidence="2" type="ORF">HME9302_00066</name>
    <name evidence="3" type="ORF">HME9302_02564</name>
</gene>
<keyword evidence="4" id="KW-1185">Reference proteome</keyword>
<dbReference type="InterPro" id="IPR004513">
    <property type="entry name" value="FtsX"/>
</dbReference>
<evidence type="ECO:0000313" key="2">
    <source>
        <dbReference type="EMBL" id="RDC58891.1"/>
    </source>
</evidence>
<reference evidence="3 4" key="1">
    <citation type="submission" date="2018-04" db="EMBL/GenBank/DDBJ databases">
        <title>Altererythrobacter sp. HME9302 genome sequencing and assembly.</title>
        <authorList>
            <person name="Kang H."/>
            <person name="Kim H."/>
            <person name="Joh K."/>
        </authorList>
    </citation>
    <scope>NUCLEOTIDE SEQUENCE [LARGE SCALE GENOMIC DNA]</scope>
    <source>
        <strain evidence="3 4">HME9302</strain>
    </source>
</reference>
<sequence length="314" mass="31927">MSKPPAIKRAVARGFATFGGKRAADLVPQARLAGPMPWVIAIMVALTVIAAAGGLTLSNLVSEARTELANGATVQIVEANPAERDRQSAAAEAALALLPDVTSIRRVPEQEMQDLLEPWLGAGIEGGADGATVPVPALIDIRLRNTADDASLARVVSALGPVAPAARVDAQSSWLAPVFGAIAALQWLALALVVLLALISAAAVYLAARSALGSNRGTIEVVHLLGGTDSQIARIFQRSIGFDAVLGGAVGLAIGLGVVLVLGAQFSALGSGMTQGAGLGWLDWLAIALVPLVAVGIAMLTARVTVLTALRGML</sequence>
<dbReference type="PANTHER" id="PTHR47755">
    <property type="entry name" value="CELL DIVISION PROTEIN FTSX"/>
    <property type="match status" value="1"/>
</dbReference>
<keyword evidence="1" id="KW-0472">Membrane</keyword>
<feature type="transmembrane region" description="Helical" evidence="1">
    <location>
        <begin position="284"/>
        <end position="310"/>
    </location>
</feature>
<dbReference type="GO" id="GO:0032153">
    <property type="term" value="C:cell division site"/>
    <property type="evidence" value="ECO:0007669"/>
    <property type="project" value="TreeGrafter"/>
</dbReference>
<feature type="transmembrane region" description="Helical" evidence="1">
    <location>
        <begin position="244"/>
        <end position="264"/>
    </location>
</feature>
<proteinExistence type="predicted"/>
<comment type="caution">
    <text evidence="3">The sequence shown here is derived from an EMBL/GenBank/DDBJ whole genome shotgun (WGS) entry which is preliminary data.</text>
</comment>
<feature type="transmembrane region" description="Helical" evidence="1">
    <location>
        <begin position="184"/>
        <end position="208"/>
    </location>
</feature>
<accession>A0A369Q8X0</accession>
<dbReference type="EMBL" id="QBKA01000002">
    <property type="protein sequence ID" value="RDC58891.1"/>
    <property type="molecule type" value="Genomic_DNA"/>
</dbReference>
<dbReference type="AlphaFoldDB" id="A0A369Q8X0"/>
<evidence type="ECO:0000256" key="1">
    <source>
        <dbReference type="SAM" id="Phobius"/>
    </source>
</evidence>
<dbReference type="RefSeq" id="WP_115365344.1">
    <property type="nucleotide sequence ID" value="NZ_QBKA01000002.1"/>
</dbReference>
<evidence type="ECO:0008006" key="5">
    <source>
        <dbReference type="Google" id="ProtNLM"/>
    </source>
</evidence>
<dbReference type="Proteomes" id="UP000253727">
    <property type="component" value="Unassembled WGS sequence"/>
</dbReference>
<organism evidence="3 4">
    <name type="scientific">Alteripontixanthobacter maritimus</name>
    <dbReference type="NCBI Taxonomy" id="2161824"/>
    <lineage>
        <taxon>Bacteria</taxon>
        <taxon>Pseudomonadati</taxon>
        <taxon>Pseudomonadota</taxon>
        <taxon>Alphaproteobacteria</taxon>
        <taxon>Sphingomonadales</taxon>
        <taxon>Erythrobacteraceae</taxon>
        <taxon>Alteripontixanthobacter</taxon>
    </lineage>
</organism>
<keyword evidence="1" id="KW-1133">Transmembrane helix</keyword>
<dbReference type="EMBL" id="QBKA01000002">
    <property type="protein sequence ID" value="RDC61343.1"/>
    <property type="molecule type" value="Genomic_DNA"/>
</dbReference>
<keyword evidence="1" id="KW-0812">Transmembrane</keyword>
<dbReference type="GO" id="GO:0016020">
    <property type="term" value="C:membrane"/>
    <property type="evidence" value="ECO:0007669"/>
    <property type="project" value="InterPro"/>
</dbReference>
<evidence type="ECO:0000313" key="4">
    <source>
        <dbReference type="Proteomes" id="UP000253727"/>
    </source>
</evidence>
<protein>
    <recommendedName>
        <fullName evidence="5">Cell division protein</fullName>
    </recommendedName>
</protein>